<dbReference type="InterPro" id="IPR011991">
    <property type="entry name" value="ArsR-like_HTH"/>
</dbReference>
<accession>A0A382SDT8</accession>
<dbReference type="PANTHER" id="PTHR30154:SF17">
    <property type="entry name" value="DNA-BINDING TRANSCRIPTIONAL ACTIVATOR DECR"/>
    <property type="match status" value="1"/>
</dbReference>
<evidence type="ECO:0000313" key="5">
    <source>
        <dbReference type="EMBL" id="SVD08064.1"/>
    </source>
</evidence>
<feature type="domain" description="HTH asnC-type" evidence="4">
    <location>
        <begin position="6"/>
        <end position="69"/>
    </location>
</feature>
<dbReference type="InterPro" id="IPR019887">
    <property type="entry name" value="Tscrpt_reg_AsnC/Lrp_C"/>
</dbReference>
<dbReference type="InterPro" id="IPR019888">
    <property type="entry name" value="Tscrpt_reg_AsnC-like"/>
</dbReference>
<dbReference type="SMART" id="SM00344">
    <property type="entry name" value="HTH_ASNC"/>
    <property type="match status" value="1"/>
</dbReference>
<dbReference type="SUPFAM" id="SSF54909">
    <property type="entry name" value="Dimeric alpha+beta barrel"/>
    <property type="match status" value="1"/>
</dbReference>
<dbReference type="InterPro" id="IPR036388">
    <property type="entry name" value="WH-like_DNA-bd_sf"/>
</dbReference>
<dbReference type="GO" id="GO:0043200">
    <property type="term" value="P:response to amino acid"/>
    <property type="evidence" value="ECO:0007669"/>
    <property type="project" value="TreeGrafter"/>
</dbReference>
<dbReference type="Pfam" id="PF01037">
    <property type="entry name" value="AsnC_trans_reg"/>
    <property type="match status" value="1"/>
</dbReference>
<dbReference type="PRINTS" id="PR00033">
    <property type="entry name" value="HTHASNC"/>
</dbReference>
<dbReference type="AlphaFoldDB" id="A0A382SDT8"/>
<evidence type="ECO:0000256" key="3">
    <source>
        <dbReference type="ARBA" id="ARBA00023163"/>
    </source>
</evidence>
<dbReference type="PANTHER" id="PTHR30154">
    <property type="entry name" value="LEUCINE-RESPONSIVE REGULATORY PROTEIN"/>
    <property type="match status" value="1"/>
</dbReference>
<evidence type="ECO:0000256" key="2">
    <source>
        <dbReference type="ARBA" id="ARBA00023125"/>
    </source>
</evidence>
<dbReference type="InterPro" id="IPR000485">
    <property type="entry name" value="AsnC-type_HTH_dom"/>
</dbReference>
<proteinExistence type="predicted"/>
<dbReference type="InterPro" id="IPR036390">
    <property type="entry name" value="WH_DNA-bd_sf"/>
</dbReference>
<keyword evidence="2" id="KW-0238">DNA-binding</keyword>
<dbReference type="GO" id="GO:0043565">
    <property type="term" value="F:sequence-specific DNA binding"/>
    <property type="evidence" value="ECO:0007669"/>
    <property type="project" value="InterPro"/>
</dbReference>
<name>A0A382SDT8_9ZZZZ</name>
<dbReference type="PROSITE" id="PS50956">
    <property type="entry name" value="HTH_ASNC_2"/>
    <property type="match status" value="1"/>
</dbReference>
<sequence length="157" mass="17683">MGVASVDETDRKILALLQEDATIQLAEIAEKVGLSATPCWRRIQKLEQNGVIRKRVALLSDLALNVGITVFMSIRTNNHDPNWLRQFAEAVIDLPEVMEIYRLSGETDYLLRIVVPSVEHYDTFYKELSTLVPVSDISSSFAMERIKSTTALPLDYA</sequence>
<reference evidence="5" key="1">
    <citation type="submission" date="2018-05" db="EMBL/GenBank/DDBJ databases">
        <authorList>
            <person name="Lanie J.A."/>
            <person name="Ng W.-L."/>
            <person name="Kazmierczak K.M."/>
            <person name="Andrzejewski T.M."/>
            <person name="Davidsen T.M."/>
            <person name="Wayne K.J."/>
            <person name="Tettelin H."/>
            <person name="Glass J.I."/>
            <person name="Rusch D."/>
            <person name="Podicherti R."/>
            <person name="Tsui H.-C.T."/>
            <person name="Winkler M.E."/>
        </authorList>
    </citation>
    <scope>NUCLEOTIDE SEQUENCE</scope>
</reference>
<keyword evidence="3" id="KW-0804">Transcription</keyword>
<dbReference type="Gene3D" id="3.30.70.920">
    <property type="match status" value="1"/>
</dbReference>
<dbReference type="Pfam" id="PF13412">
    <property type="entry name" value="HTH_24"/>
    <property type="match status" value="1"/>
</dbReference>
<gene>
    <name evidence="5" type="ORF">METZ01_LOCUS360918</name>
</gene>
<dbReference type="EMBL" id="UINC01128362">
    <property type="protein sequence ID" value="SVD08064.1"/>
    <property type="molecule type" value="Genomic_DNA"/>
</dbReference>
<dbReference type="GO" id="GO:0005829">
    <property type="term" value="C:cytosol"/>
    <property type="evidence" value="ECO:0007669"/>
    <property type="project" value="TreeGrafter"/>
</dbReference>
<dbReference type="SUPFAM" id="SSF46785">
    <property type="entry name" value="Winged helix' DNA-binding domain"/>
    <property type="match status" value="1"/>
</dbReference>
<organism evidence="5">
    <name type="scientific">marine metagenome</name>
    <dbReference type="NCBI Taxonomy" id="408172"/>
    <lineage>
        <taxon>unclassified sequences</taxon>
        <taxon>metagenomes</taxon>
        <taxon>ecological metagenomes</taxon>
    </lineage>
</organism>
<dbReference type="InterPro" id="IPR011008">
    <property type="entry name" value="Dimeric_a/b-barrel"/>
</dbReference>
<protein>
    <recommendedName>
        <fullName evidence="4">HTH asnC-type domain-containing protein</fullName>
    </recommendedName>
</protein>
<keyword evidence="1" id="KW-0805">Transcription regulation</keyword>
<dbReference type="Gene3D" id="1.10.10.10">
    <property type="entry name" value="Winged helix-like DNA-binding domain superfamily/Winged helix DNA-binding domain"/>
    <property type="match status" value="1"/>
</dbReference>
<dbReference type="CDD" id="cd00090">
    <property type="entry name" value="HTH_ARSR"/>
    <property type="match status" value="1"/>
</dbReference>
<evidence type="ECO:0000256" key="1">
    <source>
        <dbReference type="ARBA" id="ARBA00023015"/>
    </source>
</evidence>
<evidence type="ECO:0000259" key="4">
    <source>
        <dbReference type="PROSITE" id="PS50956"/>
    </source>
</evidence>